<sequence>MLLLVGSFLLLMVIGVPVAISMATASVLYIVLYGVAPDIIVAQRMIAGVESFPLLAVPFFILAGNLMNSAGVTGRIYSFAVALVGWMKGGLAQVNIIGSVIFSGMSGTALADAAGIGTIEIKAMKDHGYPVEAAVGVTAASATLGPIFPPSLPFVIYGMMANVSIGALFMAGILPGIVMTVLMMVTVAAFAYARSWGSDAPFDVKQLLSASLEIVVVLLVPVAIYLMMLAGLSMNVSAGIALAALLALDWYFSFSAVMALMTPVILIGGMTMGWFTPTEAAVAAVLWSLFLGLVRYRTMTLSTLAKASFDTIETTASVLFIVTAASVFAWLLTVSQAAQLLSTAILSITDNKWVFLILVNLLMLFVGCFLDTIAAITILVPILLPIVTQFQIDPVQFGLIMTLNLMIGLLHPPLGMVLFVLSRVAKLSVERTTMAILPWLVPLFVALILITFIPSVSLWLPQQLGLLK</sequence>
<dbReference type="PANTHER" id="PTHR33362">
    <property type="entry name" value="SIALIC ACID TRAP TRANSPORTER PERMEASE PROTEIN SIAT-RELATED"/>
    <property type="match status" value="1"/>
</dbReference>
<dbReference type="InterPro" id="IPR004681">
    <property type="entry name" value="TRAP_DctM"/>
</dbReference>
<feature type="transmembrane region" description="Helical" evidence="8">
    <location>
        <begin position="131"/>
        <end position="148"/>
    </location>
</feature>
<dbReference type="AlphaFoldDB" id="A0A1L5NLM3"/>
<keyword evidence="2" id="KW-1003">Cell membrane</keyword>
<feature type="transmembrane region" description="Helical" evidence="8">
    <location>
        <begin position="100"/>
        <end position="119"/>
    </location>
</feature>
<dbReference type="eggNOG" id="COG1593">
    <property type="taxonomic scope" value="Bacteria"/>
</dbReference>
<keyword evidence="5 8" id="KW-1133">Transmembrane helix</keyword>
<evidence type="ECO:0000256" key="2">
    <source>
        <dbReference type="ARBA" id="ARBA00022475"/>
    </source>
</evidence>
<evidence type="ECO:0000256" key="6">
    <source>
        <dbReference type="ARBA" id="ARBA00023136"/>
    </source>
</evidence>
<feature type="transmembrane region" description="Helical" evidence="8">
    <location>
        <begin position="76"/>
        <end position="94"/>
    </location>
</feature>
<comment type="subcellular location">
    <subcellularLocation>
        <location evidence="1 7">Cell inner membrane</location>
        <topology evidence="1 7">Multi-pass membrane protein</topology>
    </subcellularLocation>
</comment>
<comment type="function">
    <text evidence="7">Part of the tripartite ATP-independent periplasmic (TRAP) transport system.</text>
</comment>
<proteinExistence type="predicted"/>
<evidence type="ECO:0000313" key="11">
    <source>
        <dbReference type="Proteomes" id="UP000184749"/>
    </source>
</evidence>
<organism evidence="10 11">
    <name type="scientific">Rhizobium gallicum</name>
    <dbReference type="NCBI Taxonomy" id="56730"/>
    <lineage>
        <taxon>Bacteria</taxon>
        <taxon>Pseudomonadati</taxon>
        <taxon>Pseudomonadota</taxon>
        <taxon>Alphaproteobacteria</taxon>
        <taxon>Hyphomicrobiales</taxon>
        <taxon>Rhizobiaceae</taxon>
        <taxon>Rhizobium/Agrobacterium group</taxon>
        <taxon>Rhizobium</taxon>
    </lineage>
</organism>
<dbReference type="InterPro" id="IPR010656">
    <property type="entry name" value="DctM"/>
</dbReference>
<dbReference type="EMBL" id="CP017101">
    <property type="protein sequence ID" value="APO68778.1"/>
    <property type="molecule type" value="Genomic_DNA"/>
</dbReference>
<evidence type="ECO:0000256" key="1">
    <source>
        <dbReference type="ARBA" id="ARBA00004429"/>
    </source>
</evidence>
<evidence type="ECO:0000256" key="7">
    <source>
        <dbReference type="RuleBase" id="RU369079"/>
    </source>
</evidence>
<dbReference type="STRING" id="56730.IE4872_CH03177"/>
<accession>A0A1L5NLM3</accession>
<feature type="transmembrane region" description="Helical" evidence="8">
    <location>
        <begin position="353"/>
        <end position="384"/>
    </location>
</feature>
<dbReference type="Proteomes" id="UP000184749">
    <property type="component" value="Chromosome"/>
</dbReference>
<evidence type="ECO:0000259" key="9">
    <source>
        <dbReference type="Pfam" id="PF06808"/>
    </source>
</evidence>
<feature type="transmembrane region" description="Helical" evidence="8">
    <location>
        <begin position="318"/>
        <end position="341"/>
    </location>
</feature>
<protein>
    <submittedName>
        <fullName evidence="10">TRAP dicarboxylate transporter permease protein DctM subunit</fullName>
    </submittedName>
</protein>
<feature type="transmembrane region" description="Helical" evidence="8">
    <location>
        <begin position="396"/>
        <end position="421"/>
    </location>
</feature>
<keyword evidence="3 7" id="KW-0997">Cell inner membrane</keyword>
<gene>
    <name evidence="10" type="ORF">IE4872_CH03177</name>
</gene>
<dbReference type="GO" id="GO:0022857">
    <property type="term" value="F:transmembrane transporter activity"/>
    <property type="evidence" value="ECO:0007669"/>
    <property type="project" value="UniProtKB-UniRule"/>
</dbReference>
<evidence type="ECO:0000256" key="5">
    <source>
        <dbReference type="ARBA" id="ARBA00022989"/>
    </source>
</evidence>
<feature type="transmembrane region" description="Helical" evidence="8">
    <location>
        <begin position="168"/>
        <end position="193"/>
    </location>
</feature>
<reference evidence="10 11" key="1">
    <citation type="submission" date="2016-09" db="EMBL/GenBank/DDBJ databases">
        <title>The complete genome sequences of Rhizobium gallicum, symbiovars gallicum and phaseoli, symbionts associated to common bean (Phaseolus vulgaris).</title>
        <authorList>
            <person name="Bustos P."/>
            <person name="Santamaria R.I."/>
            <person name="Perez-Carrascal O.M."/>
            <person name="Juarez S."/>
            <person name="Lozano L."/>
            <person name="Martinez-Flores I."/>
            <person name="Martinez-Romero E."/>
            <person name="Cevallos M."/>
            <person name="Romero D."/>
            <person name="Davila G."/>
            <person name="Gonzalez V."/>
        </authorList>
    </citation>
    <scope>NUCLEOTIDE SEQUENCE [LARGE SCALE GENOMIC DNA]</scope>
    <source>
        <strain evidence="10 11">IE4872</strain>
    </source>
</reference>
<keyword evidence="7" id="KW-0813">Transport</keyword>
<evidence type="ECO:0000256" key="4">
    <source>
        <dbReference type="ARBA" id="ARBA00022692"/>
    </source>
</evidence>
<dbReference type="RefSeq" id="WP_074069359.1">
    <property type="nucleotide sequence ID" value="NZ_CP017101.1"/>
</dbReference>
<evidence type="ECO:0000313" key="10">
    <source>
        <dbReference type="EMBL" id="APO68778.1"/>
    </source>
</evidence>
<evidence type="ECO:0000256" key="8">
    <source>
        <dbReference type="SAM" id="Phobius"/>
    </source>
</evidence>
<feature type="transmembrane region" description="Helical" evidence="8">
    <location>
        <begin position="214"/>
        <end position="244"/>
    </location>
</feature>
<dbReference type="PANTHER" id="PTHR33362:SF3">
    <property type="entry name" value="SIALIC ACID TRAP TRANSPORTER PERMEASE PROTEIN SIAT"/>
    <property type="match status" value="1"/>
</dbReference>
<dbReference type="PIRSF" id="PIRSF006066">
    <property type="entry name" value="HI0050"/>
    <property type="match status" value="1"/>
</dbReference>
<feature type="domain" description="TRAP C4-dicarboxylate transport system permease DctM subunit" evidence="9">
    <location>
        <begin position="5"/>
        <end position="246"/>
    </location>
</feature>
<feature type="transmembrane region" description="Helical" evidence="8">
    <location>
        <begin position="433"/>
        <end position="460"/>
    </location>
</feature>
<feature type="transmembrane region" description="Helical" evidence="8">
    <location>
        <begin position="41"/>
        <end position="64"/>
    </location>
</feature>
<evidence type="ECO:0000256" key="3">
    <source>
        <dbReference type="ARBA" id="ARBA00022519"/>
    </source>
</evidence>
<dbReference type="GO" id="GO:0005886">
    <property type="term" value="C:plasma membrane"/>
    <property type="evidence" value="ECO:0007669"/>
    <property type="project" value="UniProtKB-SubCell"/>
</dbReference>
<dbReference type="Pfam" id="PF06808">
    <property type="entry name" value="DctM"/>
    <property type="match status" value="2"/>
</dbReference>
<name>A0A1L5NLM3_9HYPH</name>
<feature type="domain" description="TRAP C4-dicarboxylate transport system permease DctM subunit" evidence="9">
    <location>
        <begin position="255"/>
        <end position="455"/>
    </location>
</feature>
<feature type="transmembrane region" description="Helical" evidence="8">
    <location>
        <begin position="280"/>
        <end position="298"/>
    </location>
</feature>
<dbReference type="OrthoDB" id="7374726at2"/>
<keyword evidence="4 8" id="KW-0812">Transmembrane</keyword>
<keyword evidence="6 8" id="KW-0472">Membrane</keyword>